<feature type="region of interest" description="Disordered" evidence="11">
    <location>
        <begin position="470"/>
        <end position="513"/>
    </location>
</feature>
<feature type="domain" description="SAM-dependent MTase RsmB/NOP-type" evidence="12">
    <location>
        <begin position="24"/>
        <end position="402"/>
    </location>
</feature>
<feature type="region of interest" description="Disordered" evidence="11">
    <location>
        <begin position="417"/>
        <end position="454"/>
    </location>
</feature>
<dbReference type="GO" id="GO:0016428">
    <property type="term" value="F:tRNA (cytidine-5-)-methyltransferase activity"/>
    <property type="evidence" value="ECO:0007669"/>
    <property type="project" value="InterPro"/>
</dbReference>
<dbReference type="GO" id="GO:0000049">
    <property type="term" value="F:tRNA binding"/>
    <property type="evidence" value="ECO:0007669"/>
    <property type="project" value="UniProtKB-KW"/>
</dbReference>
<keyword evidence="14" id="KW-1185">Reference proteome</keyword>
<evidence type="ECO:0000256" key="8">
    <source>
        <dbReference type="ARBA" id="ARBA00022884"/>
    </source>
</evidence>
<dbReference type="InterPro" id="IPR029063">
    <property type="entry name" value="SAM-dependent_MTases_sf"/>
</dbReference>
<evidence type="ECO:0000256" key="6">
    <source>
        <dbReference type="ARBA" id="ARBA00022691"/>
    </source>
</evidence>
<accession>A0AAD4LNK3</accession>
<feature type="binding site" evidence="10">
    <location>
        <position position="240"/>
    </location>
    <ligand>
        <name>S-adenosyl-L-methionine</name>
        <dbReference type="ChEBI" id="CHEBI:59789"/>
    </ligand>
</feature>
<keyword evidence="8 10" id="KW-0694">RNA-binding</keyword>
<dbReference type="GO" id="GO:0005737">
    <property type="term" value="C:cytoplasm"/>
    <property type="evidence" value="ECO:0007669"/>
    <property type="project" value="TreeGrafter"/>
</dbReference>
<feature type="active site" description="Nucleophile" evidence="10">
    <location>
        <position position="293"/>
    </location>
</feature>
<evidence type="ECO:0000256" key="2">
    <source>
        <dbReference type="ARBA" id="ARBA00007494"/>
    </source>
</evidence>
<dbReference type="PANTHER" id="PTHR22808:SF1">
    <property type="entry name" value="RNA CYTOSINE-C(5)-METHYLTRANSFERASE NSUN2-RELATED"/>
    <property type="match status" value="1"/>
</dbReference>
<dbReference type="PRINTS" id="PR02008">
    <property type="entry name" value="RCMTFAMILY"/>
</dbReference>
<dbReference type="Gene3D" id="3.40.50.150">
    <property type="entry name" value="Vaccinia Virus protein VP39"/>
    <property type="match status" value="1"/>
</dbReference>
<dbReference type="PROSITE" id="PS51686">
    <property type="entry name" value="SAM_MT_RSMB_NOP"/>
    <property type="match status" value="1"/>
</dbReference>
<evidence type="ECO:0000256" key="1">
    <source>
        <dbReference type="ARBA" id="ARBA00004123"/>
    </source>
</evidence>
<evidence type="ECO:0000256" key="9">
    <source>
        <dbReference type="ARBA" id="ARBA00023242"/>
    </source>
</evidence>
<comment type="subcellular location">
    <subcellularLocation>
        <location evidence="1">Nucleus</location>
    </subcellularLocation>
</comment>
<keyword evidence="3" id="KW-0820">tRNA-binding</keyword>
<evidence type="ECO:0000256" key="5">
    <source>
        <dbReference type="ARBA" id="ARBA00022679"/>
    </source>
</evidence>
<dbReference type="PRINTS" id="PR02011">
    <property type="entry name" value="RCMTNCL1"/>
</dbReference>
<dbReference type="InterPro" id="IPR001678">
    <property type="entry name" value="MeTrfase_RsmB-F_NOP2_dom"/>
</dbReference>
<dbReference type="InterPro" id="IPR023270">
    <property type="entry name" value="RCMT_NCL1"/>
</dbReference>
<evidence type="ECO:0000256" key="4">
    <source>
        <dbReference type="ARBA" id="ARBA00022603"/>
    </source>
</evidence>
<evidence type="ECO:0000259" key="12">
    <source>
        <dbReference type="PROSITE" id="PS51686"/>
    </source>
</evidence>
<keyword evidence="7" id="KW-0819">tRNA processing</keyword>
<feature type="binding site" evidence="10">
    <location>
        <position position="203"/>
    </location>
    <ligand>
        <name>S-adenosyl-L-methionine</name>
        <dbReference type="ChEBI" id="CHEBI:59789"/>
    </ligand>
</feature>
<protein>
    <submittedName>
        <fullName evidence="13">S-adenosyl-L-methionine-dependent methyltransferase</fullName>
    </submittedName>
</protein>
<keyword evidence="9" id="KW-0539">Nucleus</keyword>
<evidence type="ECO:0000313" key="14">
    <source>
        <dbReference type="Proteomes" id="UP001201163"/>
    </source>
</evidence>
<dbReference type="PROSITE" id="PS01153">
    <property type="entry name" value="NOL1_NOP2_SUN"/>
    <property type="match status" value="1"/>
</dbReference>
<feature type="compositionally biased region" description="Basic and acidic residues" evidence="11">
    <location>
        <begin position="432"/>
        <end position="441"/>
    </location>
</feature>
<dbReference type="Pfam" id="PF25378">
    <property type="entry name" value="PUA_NSUN2"/>
    <property type="match status" value="1"/>
</dbReference>
<dbReference type="Pfam" id="PF25376">
    <property type="entry name" value="Pre-PUA_NSUN2"/>
    <property type="match status" value="1"/>
</dbReference>
<keyword evidence="5 10" id="KW-0808">Transferase</keyword>
<dbReference type="InterPro" id="IPR057286">
    <property type="entry name" value="PUA_NSUN2"/>
</dbReference>
<comment type="caution">
    <text evidence="13">The sequence shown here is derived from an EMBL/GenBank/DDBJ whole genome shotgun (WGS) entry which is preliminary data.</text>
</comment>
<organism evidence="13 14">
    <name type="scientific">Lactarius akahatsu</name>
    <dbReference type="NCBI Taxonomy" id="416441"/>
    <lineage>
        <taxon>Eukaryota</taxon>
        <taxon>Fungi</taxon>
        <taxon>Dikarya</taxon>
        <taxon>Basidiomycota</taxon>
        <taxon>Agaricomycotina</taxon>
        <taxon>Agaricomycetes</taxon>
        <taxon>Russulales</taxon>
        <taxon>Russulaceae</taxon>
        <taxon>Lactarius</taxon>
    </lineage>
</organism>
<sequence length="732" mass="81869">MQNSKFEAYYRKQLPLDDEEWSKFMDTFREPLPSTFRIAGGRETAAVLTSVMEKTYIPHLSDVEFEGHLVPPPVPIPWYPKGLAWQLNVPKRVLRKSPEFKRFHSFLVFETEVGNITRQEAVSMLPPLFLDVQPHHLVLDMCAAPGSKTSQLLESLHSSQSLLESSVPPGLLVANDSDPKRTQLLIHQTARLPSPAFVVTNLDASIFPTLYLPRENTRDSESSGRKTRQSPLLFDRILCDVPCSGDGTIRKNVGIWKKWSPMDGNGIHPLQLRILQRAMRMLRQGGRIIYSTCSLNPVENEAVIAEALRTSPGFELVDVSDSLPALIRRPGLKHWFPSVSRDLQFFDSYEEYVASPPGGGGAVRLAQSHWPPTEEFNLDRCIRVYPHLQDTGGFFLAVLQHKQSRALPKLHTLNVRRYREGKRPAQDSADVPDVKKARRDDGEDDLMVPATEPPQSKSMRCLFVYFMSETDHPQGDQPTDPTPAETSKAAGDRVQRQEQEQTATGDSGFRENPFTFVSPDDPIIESCMQLSLASDFPTSNLLVRNPAGEPARSLYLTNDLVRAVFAANDYKRIRIISAGTKIFMRQEGGFGRNSEARQDNGAEKVPRFRLLSEGLSVVLPYVKPVSIIDTDVPTLRRLLEAYYPLLSAFDNTFRREVGDKPTGSHVVRFKAGDIEGASLSHDLVLPLWKSPSSLSLMLDKKAKSALSLRVFGEDITVVGRQAAATTTDKQGT</sequence>
<evidence type="ECO:0000256" key="7">
    <source>
        <dbReference type="ARBA" id="ARBA00022694"/>
    </source>
</evidence>
<dbReference type="InterPro" id="IPR057285">
    <property type="entry name" value="Pre-PUA_NSUN2"/>
</dbReference>
<dbReference type="Proteomes" id="UP001201163">
    <property type="component" value="Unassembled WGS sequence"/>
</dbReference>
<dbReference type="PANTHER" id="PTHR22808">
    <property type="entry name" value="NCL1 YEAST -RELATED NOL1/NOP2/FMU SUN DOMAIN-CONTAINING"/>
    <property type="match status" value="1"/>
</dbReference>
<keyword evidence="6 10" id="KW-0949">S-adenosyl-L-methionine</keyword>
<dbReference type="InterPro" id="IPR049560">
    <property type="entry name" value="MeTrfase_RsmB-F_NOP2_cat"/>
</dbReference>
<comment type="similarity">
    <text evidence="2 10">Belongs to the class I-like SAM-binding methyltransferase superfamily. RsmB/NOP family.</text>
</comment>
<evidence type="ECO:0000256" key="3">
    <source>
        <dbReference type="ARBA" id="ARBA00022555"/>
    </source>
</evidence>
<feature type="binding site" evidence="10">
    <location>
        <begin position="142"/>
        <end position="148"/>
    </location>
    <ligand>
        <name>S-adenosyl-L-methionine</name>
        <dbReference type="ChEBI" id="CHEBI:59789"/>
    </ligand>
</feature>
<gene>
    <name evidence="13" type="ORF">EDB92DRAFT_1760943</name>
</gene>
<evidence type="ECO:0000256" key="11">
    <source>
        <dbReference type="SAM" id="MobiDB-lite"/>
    </source>
</evidence>
<dbReference type="InterPro" id="IPR018314">
    <property type="entry name" value="RsmB/NOL1/NOP2-like_CS"/>
</dbReference>
<reference evidence="13" key="1">
    <citation type="submission" date="2022-01" db="EMBL/GenBank/DDBJ databases">
        <title>Comparative genomics reveals a dynamic genome evolution in the ectomycorrhizal milk-cap (Lactarius) mushrooms.</title>
        <authorList>
            <consortium name="DOE Joint Genome Institute"/>
            <person name="Lebreton A."/>
            <person name="Tang N."/>
            <person name="Kuo A."/>
            <person name="LaButti K."/>
            <person name="Drula E."/>
            <person name="Barry K."/>
            <person name="Clum A."/>
            <person name="Lipzen A."/>
            <person name="Mousain D."/>
            <person name="Ng V."/>
            <person name="Wang R."/>
            <person name="Wang X."/>
            <person name="Dai Y."/>
            <person name="Henrissat B."/>
            <person name="Grigoriev I.V."/>
            <person name="Guerin-Laguette A."/>
            <person name="Yu F."/>
            <person name="Martin F.M."/>
        </authorList>
    </citation>
    <scope>NUCLEOTIDE SEQUENCE</scope>
    <source>
        <strain evidence="13">QP</strain>
    </source>
</reference>
<dbReference type="Pfam" id="PF01189">
    <property type="entry name" value="Methyltr_RsmB-F"/>
    <property type="match status" value="1"/>
</dbReference>
<keyword evidence="4 10" id="KW-0489">Methyltransferase</keyword>
<evidence type="ECO:0000313" key="13">
    <source>
        <dbReference type="EMBL" id="KAH8998106.1"/>
    </source>
</evidence>
<dbReference type="SUPFAM" id="SSF53335">
    <property type="entry name" value="S-adenosyl-L-methionine-dependent methyltransferases"/>
    <property type="match status" value="1"/>
</dbReference>
<dbReference type="GO" id="GO:0030488">
    <property type="term" value="P:tRNA methylation"/>
    <property type="evidence" value="ECO:0007669"/>
    <property type="project" value="UniProtKB-ARBA"/>
</dbReference>
<evidence type="ECO:0000256" key="10">
    <source>
        <dbReference type="PROSITE-ProRule" id="PRU01023"/>
    </source>
</evidence>
<feature type="binding site" evidence="10">
    <location>
        <position position="176"/>
    </location>
    <ligand>
        <name>S-adenosyl-L-methionine</name>
        <dbReference type="ChEBI" id="CHEBI:59789"/>
    </ligand>
</feature>
<dbReference type="EMBL" id="JAKELL010000006">
    <property type="protein sequence ID" value="KAH8998106.1"/>
    <property type="molecule type" value="Genomic_DNA"/>
</dbReference>
<feature type="non-terminal residue" evidence="13">
    <location>
        <position position="732"/>
    </location>
</feature>
<dbReference type="GO" id="GO:0005634">
    <property type="term" value="C:nucleus"/>
    <property type="evidence" value="ECO:0007669"/>
    <property type="project" value="UniProtKB-SubCell"/>
</dbReference>
<dbReference type="AlphaFoldDB" id="A0AAD4LNK3"/>
<feature type="compositionally biased region" description="Basic and acidic residues" evidence="11">
    <location>
        <begin position="490"/>
        <end position="499"/>
    </location>
</feature>
<dbReference type="InterPro" id="IPR023267">
    <property type="entry name" value="RCMT"/>
</dbReference>
<name>A0AAD4LNK3_9AGAM</name>
<proteinExistence type="inferred from homology"/>